<dbReference type="VEuPathDB" id="FungiDB:ASPFODRAFT_142568"/>
<keyword evidence="6 10" id="KW-0964">Secreted</keyword>
<dbReference type="PROSITE" id="PS00800">
    <property type="entry name" value="PECTINESTERASE_1"/>
    <property type="match status" value="1"/>
</dbReference>
<keyword evidence="9 10" id="KW-0063">Aspartyl esterase</keyword>
<dbReference type="GO" id="GO:0005576">
    <property type="term" value="C:extracellular region"/>
    <property type="evidence" value="ECO:0007669"/>
    <property type="project" value="UniProtKB-SubCell"/>
</dbReference>
<dbReference type="InterPro" id="IPR018040">
    <property type="entry name" value="Pectinesterase_Tyr_AS"/>
</dbReference>
<dbReference type="InterPro" id="IPR000070">
    <property type="entry name" value="Pectinesterase_cat"/>
</dbReference>
<reference evidence="12 13" key="1">
    <citation type="journal article" date="2016" name="DNA Res.">
        <title>Genome sequence of Aspergillus luchuensis NBRC 4314.</title>
        <authorList>
            <person name="Yamada O."/>
            <person name="Machida M."/>
            <person name="Hosoyama A."/>
            <person name="Goto M."/>
            <person name="Takahashi T."/>
            <person name="Futagami T."/>
            <person name="Yamagata Y."/>
            <person name="Takeuchi M."/>
            <person name="Kobayashi T."/>
            <person name="Koike H."/>
            <person name="Abe K."/>
            <person name="Asai K."/>
            <person name="Arita M."/>
            <person name="Fujita N."/>
            <person name="Fukuda K."/>
            <person name="Higa K."/>
            <person name="Horikawa H."/>
            <person name="Ishikawa T."/>
            <person name="Jinno K."/>
            <person name="Kato Y."/>
            <person name="Kirimura K."/>
            <person name="Mizutani O."/>
            <person name="Nakasone K."/>
            <person name="Sano M."/>
            <person name="Shiraishi Y."/>
            <person name="Tsukahara M."/>
            <person name="Gomi K."/>
        </authorList>
    </citation>
    <scope>NUCLEOTIDE SEQUENCE [LARGE SCALE GENOMIC DNA]</scope>
    <source>
        <strain evidence="12 13">RIB 2604</strain>
    </source>
</reference>
<keyword evidence="10" id="KW-0961">Cell wall biogenesis/degradation</keyword>
<comment type="caution">
    <text evidence="12">The sequence shown here is derived from an EMBL/GenBank/DDBJ whole genome shotgun (WGS) entry which is preliminary data.</text>
</comment>
<evidence type="ECO:0000259" key="11">
    <source>
        <dbReference type="Pfam" id="PF01095"/>
    </source>
</evidence>
<dbReference type="AlphaFoldDB" id="A0A146FYX9"/>
<evidence type="ECO:0000256" key="9">
    <source>
        <dbReference type="ARBA" id="ARBA00023085"/>
    </source>
</evidence>
<evidence type="ECO:0000313" key="12">
    <source>
        <dbReference type="EMBL" id="GAT29911.1"/>
    </source>
</evidence>
<evidence type="ECO:0000256" key="8">
    <source>
        <dbReference type="ARBA" id="ARBA00022801"/>
    </source>
</evidence>
<dbReference type="GO" id="GO:0045490">
    <property type="term" value="P:pectin catabolic process"/>
    <property type="evidence" value="ECO:0007669"/>
    <property type="project" value="UniProtKB-UniRule"/>
</dbReference>
<proteinExistence type="inferred from homology"/>
<feature type="chain" id="PRO_5007357501" description="Pectinesterase" evidence="10">
    <location>
        <begin position="18"/>
        <end position="359"/>
    </location>
</feature>
<reference evidence="13" key="2">
    <citation type="submission" date="2016-02" db="EMBL/GenBank/DDBJ databases">
        <title>Genome sequencing of Aspergillus luchuensis NBRC 4314.</title>
        <authorList>
            <person name="Yamada O."/>
        </authorList>
    </citation>
    <scope>NUCLEOTIDE SEQUENCE [LARGE SCALE GENOMIC DNA]</scope>
    <source>
        <strain evidence="13">RIB 2604</strain>
    </source>
</reference>
<dbReference type="GO" id="GO:0042545">
    <property type="term" value="P:cell wall modification"/>
    <property type="evidence" value="ECO:0007669"/>
    <property type="project" value="UniProtKB-UniRule"/>
</dbReference>
<accession>A0A146FYX9</accession>
<sequence>MVKSILASVLFAATALAASRMTAPSGAIVVAKSGGDYDTVSISIVDRMLQIAAVDALSTTSTETQTIFIEEGSYDEQVYIPALSGKLIVYGQTEDTTTYTSNLVNITHAIALADVDNDDETATLRNYAEGSAIYNLNIANTCGQACHQALAVSAYASEQGYYACQFTGYQDTLLAETGYQVYAGTYIEGAVYVSHHTSKRGNPANIITSDFIFGQHARAWFHECDIRVLEGPSSASITANGRSSESDDSYYVIHKSTVAAADGNDVSSGTYYLGRPWSQYARVCFQKTSMTDVINHLGWTEWSTSTPNTENVTFVEYGNTGTGAKGPRANFSSELTEPITISWLLGSDWEDWVDTSYIN</sequence>
<evidence type="ECO:0000256" key="6">
    <source>
        <dbReference type="ARBA" id="ARBA00022525"/>
    </source>
</evidence>
<comment type="similarity">
    <text evidence="4">Belongs to the pectinesterase family.</text>
</comment>
<dbReference type="UniPathway" id="UPA00545">
    <property type="reaction ID" value="UER00823"/>
</dbReference>
<dbReference type="Proteomes" id="UP000075230">
    <property type="component" value="Unassembled WGS sequence"/>
</dbReference>
<dbReference type="PANTHER" id="PTHR31321:SF127">
    <property type="entry name" value="PECTINESTERASE"/>
    <property type="match status" value="1"/>
</dbReference>
<dbReference type="EC" id="3.1.1.11" evidence="5 10"/>
<comment type="function">
    <text evidence="1 10">Involved in maceration and soft-rotting of plant tissue.</text>
</comment>
<feature type="domain" description="Pectinesterase catalytic" evidence="11">
    <location>
        <begin position="52"/>
        <end position="325"/>
    </location>
</feature>
<protein>
    <recommendedName>
        <fullName evidence="5 10">Pectinesterase</fullName>
        <ecNumber evidence="5 10">3.1.1.11</ecNumber>
    </recommendedName>
</protein>
<evidence type="ECO:0000256" key="5">
    <source>
        <dbReference type="ARBA" id="ARBA00013229"/>
    </source>
</evidence>
<feature type="signal peptide" evidence="10">
    <location>
        <begin position="1"/>
        <end position="17"/>
    </location>
</feature>
<dbReference type="EMBL" id="BCWF01000030">
    <property type="protein sequence ID" value="GAT29911.1"/>
    <property type="molecule type" value="Genomic_DNA"/>
</dbReference>
<comment type="pathway">
    <text evidence="3 10">Glycan metabolism; pectin degradation; 2-dehydro-3-deoxy-D-gluconate from pectin: step 1/5.</text>
</comment>
<evidence type="ECO:0000256" key="4">
    <source>
        <dbReference type="ARBA" id="ARBA00008891"/>
    </source>
</evidence>
<comment type="subcellular location">
    <subcellularLocation>
        <location evidence="2 10">Secreted</location>
    </subcellularLocation>
</comment>
<dbReference type="GO" id="GO:0030599">
    <property type="term" value="F:pectinesterase activity"/>
    <property type="evidence" value="ECO:0007669"/>
    <property type="project" value="UniProtKB-UniRule"/>
</dbReference>
<evidence type="ECO:0000256" key="1">
    <source>
        <dbReference type="ARBA" id="ARBA00003252"/>
    </source>
</evidence>
<keyword evidence="8 10" id="KW-0378">Hydrolase</keyword>
<evidence type="ECO:0000256" key="2">
    <source>
        <dbReference type="ARBA" id="ARBA00004613"/>
    </source>
</evidence>
<name>A0A146FYX9_ASPKA</name>
<keyword evidence="7 10" id="KW-0732">Signal</keyword>
<comment type="catalytic activity">
    <reaction evidence="10">
        <text>[(1-&gt;4)-alpha-D-galacturonosyl methyl ester](n) + n H2O = [(1-&gt;4)-alpha-D-galacturonosyl](n) + n methanol + n H(+)</text>
        <dbReference type="Rhea" id="RHEA:22380"/>
        <dbReference type="Rhea" id="RHEA-COMP:14570"/>
        <dbReference type="Rhea" id="RHEA-COMP:14573"/>
        <dbReference type="ChEBI" id="CHEBI:15377"/>
        <dbReference type="ChEBI" id="CHEBI:15378"/>
        <dbReference type="ChEBI" id="CHEBI:17790"/>
        <dbReference type="ChEBI" id="CHEBI:140522"/>
        <dbReference type="ChEBI" id="CHEBI:140523"/>
        <dbReference type="EC" id="3.1.1.11"/>
    </reaction>
</comment>
<evidence type="ECO:0000256" key="10">
    <source>
        <dbReference type="RuleBase" id="RU000589"/>
    </source>
</evidence>
<evidence type="ECO:0000256" key="3">
    <source>
        <dbReference type="ARBA" id="ARBA00005184"/>
    </source>
</evidence>
<dbReference type="SUPFAM" id="SSF51126">
    <property type="entry name" value="Pectin lyase-like"/>
    <property type="match status" value="1"/>
</dbReference>
<evidence type="ECO:0000256" key="7">
    <source>
        <dbReference type="ARBA" id="ARBA00022729"/>
    </source>
</evidence>
<evidence type="ECO:0000313" key="13">
    <source>
        <dbReference type="Proteomes" id="UP000075230"/>
    </source>
</evidence>
<dbReference type="Gene3D" id="2.160.20.10">
    <property type="entry name" value="Single-stranded right-handed beta-helix, Pectin lyase-like"/>
    <property type="match status" value="1"/>
</dbReference>
<dbReference type="PANTHER" id="PTHR31321">
    <property type="entry name" value="ACYL-COA THIOESTER HYDROLASE YBHC-RELATED"/>
    <property type="match status" value="1"/>
</dbReference>
<dbReference type="InterPro" id="IPR011050">
    <property type="entry name" value="Pectin_lyase_fold/virulence"/>
</dbReference>
<dbReference type="Pfam" id="PF01095">
    <property type="entry name" value="Pectinesterase"/>
    <property type="match status" value="1"/>
</dbReference>
<gene>
    <name evidence="12" type="ORF">RIB2604_03102460</name>
</gene>
<organism evidence="12 13">
    <name type="scientific">Aspergillus kawachii</name>
    <name type="common">White koji mold</name>
    <name type="synonym">Aspergillus awamori var. kawachi</name>
    <dbReference type="NCBI Taxonomy" id="1069201"/>
    <lineage>
        <taxon>Eukaryota</taxon>
        <taxon>Fungi</taxon>
        <taxon>Dikarya</taxon>
        <taxon>Ascomycota</taxon>
        <taxon>Pezizomycotina</taxon>
        <taxon>Eurotiomycetes</taxon>
        <taxon>Eurotiomycetidae</taxon>
        <taxon>Eurotiales</taxon>
        <taxon>Aspergillaceae</taxon>
        <taxon>Aspergillus</taxon>
        <taxon>Aspergillus subgen. Circumdati</taxon>
    </lineage>
</organism>
<dbReference type="InterPro" id="IPR012334">
    <property type="entry name" value="Pectin_lyas_fold"/>
</dbReference>